<organism evidence="1 2">
    <name type="scientific">Amblyomma americanum</name>
    <name type="common">Lone star tick</name>
    <dbReference type="NCBI Taxonomy" id="6943"/>
    <lineage>
        <taxon>Eukaryota</taxon>
        <taxon>Metazoa</taxon>
        <taxon>Ecdysozoa</taxon>
        <taxon>Arthropoda</taxon>
        <taxon>Chelicerata</taxon>
        <taxon>Arachnida</taxon>
        <taxon>Acari</taxon>
        <taxon>Parasitiformes</taxon>
        <taxon>Ixodida</taxon>
        <taxon>Ixodoidea</taxon>
        <taxon>Ixodidae</taxon>
        <taxon>Amblyomminae</taxon>
        <taxon>Amblyomma</taxon>
    </lineage>
</organism>
<comment type="caution">
    <text evidence="1">The sequence shown here is derived from an EMBL/GenBank/DDBJ whole genome shotgun (WGS) entry which is preliminary data.</text>
</comment>
<proteinExistence type="predicted"/>
<reference evidence="1 2" key="1">
    <citation type="journal article" date="2023" name="Arcadia Sci">
        <title>De novo assembly of a long-read Amblyomma americanum tick genome.</title>
        <authorList>
            <person name="Chou S."/>
            <person name="Poskanzer K.E."/>
            <person name="Rollins M."/>
            <person name="Thuy-Boun P.S."/>
        </authorList>
    </citation>
    <scope>NUCLEOTIDE SEQUENCE [LARGE SCALE GENOMIC DNA]</scope>
    <source>
        <strain evidence="1">F_SG_1</strain>
        <tissue evidence="1">Salivary glands</tissue>
    </source>
</reference>
<dbReference type="Proteomes" id="UP001321473">
    <property type="component" value="Unassembled WGS sequence"/>
</dbReference>
<keyword evidence="2" id="KW-1185">Reference proteome</keyword>
<accession>A0AAQ4D9Y2</accession>
<gene>
    <name evidence="1" type="ORF">V5799_003097</name>
</gene>
<protein>
    <submittedName>
        <fullName evidence="1">Uncharacterized protein</fullName>
    </submittedName>
</protein>
<name>A0AAQ4D9Y2_AMBAM</name>
<sequence>MQVGALVCARLGSARRWPAVVVTEFPFVARDQLHLAACGSAGWLSTESPRKNSPSSIRPPSALECCQTNASWKDPGQRVSAARMRMFTPQI</sequence>
<evidence type="ECO:0000313" key="2">
    <source>
        <dbReference type="Proteomes" id="UP001321473"/>
    </source>
</evidence>
<evidence type="ECO:0000313" key="1">
    <source>
        <dbReference type="EMBL" id="KAK8759272.1"/>
    </source>
</evidence>
<dbReference type="EMBL" id="JARKHS020033248">
    <property type="protein sequence ID" value="KAK8759272.1"/>
    <property type="molecule type" value="Genomic_DNA"/>
</dbReference>
<dbReference type="AlphaFoldDB" id="A0AAQ4D9Y2"/>